<dbReference type="GO" id="GO:0005737">
    <property type="term" value="C:cytoplasm"/>
    <property type="evidence" value="ECO:0007669"/>
    <property type="project" value="UniProtKB-SubCell"/>
</dbReference>
<comment type="catalytic activity">
    <reaction evidence="9">
        <text>ATP + H2O = ADP + phosphate + H(+)</text>
        <dbReference type="Rhea" id="RHEA:13065"/>
        <dbReference type="ChEBI" id="CHEBI:15377"/>
        <dbReference type="ChEBI" id="CHEBI:15378"/>
        <dbReference type="ChEBI" id="CHEBI:30616"/>
        <dbReference type="ChEBI" id="CHEBI:43474"/>
        <dbReference type="ChEBI" id="CHEBI:456216"/>
    </reaction>
</comment>
<dbReference type="InterPro" id="IPR004605">
    <property type="entry name" value="DNA_helicase_Holl-junc_RuvB"/>
</dbReference>
<feature type="binding site" evidence="9">
    <location>
        <position position="69"/>
    </location>
    <ligand>
        <name>ATP</name>
        <dbReference type="ChEBI" id="CHEBI:30616"/>
    </ligand>
</feature>
<feature type="binding site" evidence="9">
    <location>
        <position position="70"/>
    </location>
    <ligand>
        <name>ATP</name>
        <dbReference type="ChEBI" id="CHEBI:30616"/>
    </ligand>
</feature>
<organism evidence="12 13">
    <name type="scientific">Aerococcus christensenii</name>
    <dbReference type="NCBI Taxonomy" id="87541"/>
    <lineage>
        <taxon>Bacteria</taxon>
        <taxon>Bacillati</taxon>
        <taxon>Bacillota</taxon>
        <taxon>Bacilli</taxon>
        <taxon>Lactobacillales</taxon>
        <taxon>Aerococcaceae</taxon>
        <taxon>Aerococcus</taxon>
    </lineage>
</organism>
<comment type="function">
    <text evidence="9">The RuvA-RuvB-RuvC complex processes Holliday junction (HJ) DNA during genetic recombination and DNA repair, while the RuvA-RuvB complex plays an important role in the rescue of blocked DNA replication forks via replication fork reversal (RFR). RuvA specifically binds to HJ cruciform DNA, conferring on it an open structure. The RuvB hexamer acts as an ATP-dependent pump, pulling dsDNA into and through the RuvAB complex. RuvB forms 2 homohexamers on either side of HJ DNA bound by 1 or 2 RuvA tetramers; 4 subunits per hexamer contact DNA at a time. Coordinated motions by a converter formed by DNA-disengaged RuvB subunits stimulates ATP hydrolysis and nucleotide exchange. Immobilization of the converter enables RuvB to convert the ATP-contained energy into a lever motion, pulling 2 nucleotides of DNA out of the RuvA tetramer per ATP hydrolyzed, thus driving DNA branch migration. The RuvB motors rotate together with the DNA substrate, which together with the progressing nucleotide cycle form the mechanistic basis for DNA recombination by continuous HJ branch migration. Branch migration allows RuvC to scan DNA until it finds its consensus sequence, where it cleaves and resolves cruciform DNA.</text>
</comment>
<feature type="binding site" evidence="9">
    <location>
        <position position="69"/>
    </location>
    <ligand>
        <name>Mg(2+)</name>
        <dbReference type="ChEBI" id="CHEBI:18420"/>
    </ligand>
</feature>
<dbReference type="Gene3D" id="1.10.8.60">
    <property type="match status" value="1"/>
</dbReference>
<comment type="similarity">
    <text evidence="9">Belongs to the RuvB family.</text>
</comment>
<dbReference type="STRING" id="87541.AWM71_05405"/>
<evidence type="ECO:0000256" key="6">
    <source>
        <dbReference type="ARBA" id="ARBA00023125"/>
    </source>
</evidence>
<dbReference type="GO" id="GO:0006310">
    <property type="term" value="P:DNA recombination"/>
    <property type="evidence" value="ECO:0007669"/>
    <property type="project" value="UniProtKB-UniRule"/>
</dbReference>
<dbReference type="OrthoDB" id="9804478at2"/>
<dbReference type="InterPro" id="IPR027417">
    <property type="entry name" value="P-loop_NTPase"/>
</dbReference>
<dbReference type="RefSeq" id="WP_060937221.1">
    <property type="nucleotide sequence ID" value="NZ_JASOZP010000036.1"/>
</dbReference>
<evidence type="ECO:0000256" key="4">
    <source>
        <dbReference type="ARBA" id="ARBA00022801"/>
    </source>
</evidence>
<feature type="binding site" evidence="9">
    <location>
        <position position="221"/>
    </location>
    <ligand>
        <name>ATP</name>
        <dbReference type="ChEBI" id="CHEBI:30616"/>
    </ligand>
</feature>
<dbReference type="InterPro" id="IPR036390">
    <property type="entry name" value="WH_DNA-bd_sf"/>
</dbReference>
<feature type="region of interest" description="Disordered" evidence="10">
    <location>
        <begin position="1"/>
        <end position="21"/>
    </location>
</feature>
<dbReference type="GO" id="GO:0005524">
    <property type="term" value="F:ATP binding"/>
    <property type="evidence" value="ECO:0007669"/>
    <property type="project" value="UniProtKB-UniRule"/>
</dbReference>
<evidence type="ECO:0000256" key="9">
    <source>
        <dbReference type="HAMAP-Rule" id="MF_00016"/>
    </source>
</evidence>
<comment type="caution">
    <text evidence="12">The sequence shown here is derived from an EMBL/GenBank/DDBJ whole genome shotgun (WGS) entry which is preliminary data.</text>
</comment>
<keyword evidence="1 9" id="KW-0963">Cytoplasm</keyword>
<feature type="domain" description="AAA+ ATPase" evidence="11">
    <location>
        <begin position="54"/>
        <end position="185"/>
    </location>
</feature>
<feature type="binding site" evidence="9">
    <location>
        <position position="65"/>
    </location>
    <ligand>
        <name>ATP</name>
        <dbReference type="ChEBI" id="CHEBI:30616"/>
    </ligand>
</feature>
<dbReference type="InterPro" id="IPR003593">
    <property type="entry name" value="AAA+_ATPase"/>
</dbReference>
<dbReference type="SUPFAM" id="SSF46785">
    <property type="entry name" value="Winged helix' DNA-binding domain"/>
    <property type="match status" value="1"/>
</dbReference>
<dbReference type="HAMAP" id="MF_00016">
    <property type="entry name" value="DNA_HJ_migration_RuvB"/>
    <property type="match status" value="1"/>
</dbReference>
<evidence type="ECO:0000256" key="3">
    <source>
        <dbReference type="ARBA" id="ARBA00022763"/>
    </source>
</evidence>
<feature type="binding site" evidence="9">
    <location>
        <position position="319"/>
    </location>
    <ligand>
        <name>DNA</name>
        <dbReference type="ChEBI" id="CHEBI:16991"/>
    </ligand>
</feature>
<feature type="region of interest" description="Head domain (RuvB-H)" evidence="9">
    <location>
        <begin position="259"/>
        <end position="343"/>
    </location>
</feature>
<feature type="compositionally biased region" description="Basic and acidic residues" evidence="10">
    <location>
        <begin position="1"/>
        <end position="14"/>
    </location>
</feature>
<comment type="domain">
    <text evidence="9">Has 3 domains, the large (RuvB-L) and small ATPase (RuvB-S) domains and the C-terminal head (RuvB-H) domain. The head domain binds DNA, while the ATPase domains jointly bind ATP, ADP or are empty depending on the state of the subunit in the translocation cycle. During a single DNA translocation step the structure of each domain remains the same, but their relative positions change.</text>
</comment>
<feature type="binding site" evidence="9">
    <location>
        <position position="295"/>
    </location>
    <ligand>
        <name>DNA</name>
        <dbReference type="ChEBI" id="CHEBI:16991"/>
    </ligand>
</feature>
<dbReference type="GO" id="GO:0016887">
    <property type="term" value="F:ATP hydrolysis activity"/>
    <property type="evidence" value="ECO:0007669"/>
    <property type="project" value="RHEA"/>
</dbReference>
<dbReference type="Pfam" id="PF17864">
    <property type="entry name" value="AAA_lid_4"/>
    <property type="match status" value="1"/>
</dbReference>
<evidence type="ECO:0000259" key="11">
    <source>
        <dbReference type="SMART" id="SM00382"/>
    </source>
</evidence>
<dbReference type="EMBL" id="LSCQ01000086">
    <property type="protein sequence ID" value="KXB34032.1"/>
    <property type="molecule type" value="Genomic_DNA"/>
</dbReference>
<keyword evidence="3 9" id="KW-0227">DNA damage</keyword>
<feature type="binding site" evidence="9">
    <location>
        <position position="184"/>
    </location>
    <ligand>
        <name>ATP</name>
        <dbReference type="ChEBI" id="CHEBI:30616"/>
    </ligand>
</feature>
<name>A0A133XSV9_9LACT</name>
<gene>
    <name evidence="9" type="primary">ruvB</name>
    <name evidence="12" type="ORF">HMPREF3187_01533</name>
</gene>
<evidence type="ECO:0000256" key="5">
    <source>
        <dbReference type="ARBA" id="ARBA00022840"/>
    </source>
</evidence>
<comment type="subunit">
    <text evidence="9">Homohexamer. Forms an RuvA(8)-RuvB(12)-Holliday junction (HJ) complex. HJ DNA is sandwiched between 2 RuvA tetramers; dsDNA enters through RuvA and exits via RuvB. An RuvB hexamer assembles on each DNA strand where it exits the tetramer. Each RuvB hexamer is contacted by two RuvA subunits (via domain III) on 2 adjacent RuvB subunits; this complex drives branch migration. In the full resolvosome a probable DNA-RuvA(4)-RuvB(12)-RuvC(2) complex forms which resolves the HJ.</text>
</comment>
<feature type="binding site" evidence="9">
    <location>
        <position position="24"/>
    </location>
    <ligand>
        <name>ATP</name>
        <dbReference type="ChEBI" id="CHEBI:30616"/>
    </ligand>
</feature>
<dbReference type="GO" id="GO:0048476">
    <property type="term" value="C:Holliday junction resolvase complex"/>
    <property type="evidence" value="ECO:0007669"/>
    <property type="project" value="UniProtKB-UniRule"/>
</dbReference>
<evidence type="ECO:0000256" key="1">
    <source>
        <dbReference type="ARBA" id="ARBA00022490"/>
    </source>
</evidence>
<dbReference type="NCBIfam" id="NF000868">
    <property type="entry name" value="PRK00080.1"/>
    <property type="match status" value="1"/>
</dbReference>
<dbReference type="InterPro" id="IPR008824">
    <property type="entry name" value="RuvB-like_N"/>
</dbReference>
<dbReference type="InterPro" id="IPR008823">
    <property type="entry name" value="RuvB_wg_C"/>
</dbReference>
<dbReference type="SUPFAM" id="SSF52540">
    <property type="entry name" value="P-loop containing nucleoside triphosphate hydrolases"/>
    <property type="match status" value="1"/>
</dbReference>
<evidence type="ECO:0000313" key="13">
    <source>
        <dbReference type="Proteomes" id="UP000070422"/>
    </source>
</evidence>
<dbReference type="InterPro" id="IPR041445">
    <property type="entry name" value="AAA_lid_4"/>
</dbReference>
<keyword evidence="7 9" id="KW-0233">DNA recombination</keyword>
<evidence type="ECO:0000256" key="10">
    <source>
        <dbReference type="SAM" id="MobiDB-lite"/>
    </source>
</evidence>
<proteinExistence type="inferred from homology"/>
<evidence type="ECO:0000256" key="8">
    <source>
        <dbReference type="ARBA" id="ARBA00023204"/>
    </source>
</evidence>
<dbReference type="GO" id="GO:0000400">
    <property type="term" value="F:four-way junction DNA binding"/>
    <property type="evidence" value="ECO:0007669"/>
    <property type="project" value="UniProtKB-UniRule"/>
</dbReference>
<comment type="caution">
    <text evidence="9">Lacks conserved residue(s) required for the propagation of feature annotation.</text>
</comment>
<dbReference type="PATRIC" id="fig|87541.4.peg.1521"/>
<dbReference type="EC" id="3.6.4.-" evidence="9"/>
<dbReference type="CDD" id="cd00009">
    <property type="entry name" value="AAA"/>
    <property type="match status" value="1"/>
</dbReference>
<dbReference type="SMART" id="SM00382">
    <property type="entry name" value="AAA"/>
    <property type="match status" value="1"/>
</dbReference>
<feature type="binding site" evidence="9">
    <location>
        <position position="314"/>
    </location>
    <ligand>
        <name>DNA</name>
        <dbReference type="ChEBI" id="CHEBI:16991"/>
    </ligand>
</feature>
<sequence>MVQESRLSDGREREEEQGEEQVLRPHYLKEYIGQAETKEELLVYIKAAQARKESLDHVLLYGPPGLGKTTLAQVISHELNVNIRLSSGPAIEKTGDLLILLNELSPGDVLFIDEIHRLPRVVEEMLYSAMEDFRVDIIIGQEESSRSVQFDLPPFTLIGATTRAGNLSAPLRDRFGIIQHMRYYTVEELEAIVQRTSRVFGIEIDEEAGHEMALRSRGTPRIANRILKRVRDFAQVYNLSGHVDLGVTQKALQVLQIDSAGLDALDRRILETIIYFYQGGPVGVSTIAANLSEDRETIEDMYEPYLIQNGFLKRTPRGRMVTFKAYEHLGIPYKEENNDFKNE</sequence>
<evidence type="ECO:0000313" key="12">
    <source>
        <dbReference type="EMBL" id="KXB34032.1"/>
    </source>
</evidence>
<dbReference type="PANTHER" id="PTHR42848:SF1">
    <property type="entry name" value="HOLLIDAY JUNCTION BRANCH MIGRATION COMPLEX SUBUNIT RUVB"/>
    <property type="match status" value="1"/>
</dbReference>
<protein>
    <recommendedName>
        <fullName evidence="9">Holliday junction branch migration complex subunit RuvB</fullName>
        <ecNumber evidence="9">3.6.4.-</ecNumber>
    </recommendedName>
</protein>
<dbReference type="InterPro" id="IPR036388">
    <property type="entry name" value="WH-like_DNA-bd_sf"/>
</dbReference>
<comment type="subcellular location">
    <subcellularLocation>
        <location evidence="9">Cytoplasm</location>
    </subcellularLocation>
</comment>
<dbReference type="Proteomes" id="UP000070422">
    <property type="component" value="Unassembled WGS sequence"/>
</dbReference>
<keyword evidence="6 9" id="KW-0238">DNA-binding</keyword>
<feature type="binding site" evidence="9">
    <location>
        <position position="23"/>
    </location>
    <ligand>
        <name>ATP</name>
        <dbReference type="ChEBI" id="CHEBI:30616"/>
    </ligand>
</feature>
<keyword evidence="4 9" id="KW-0378">Hydrolase</keyword>
<feature type="region of interest" description="Large ATPase domain (RuvB-L)" evidence="9">
    <location>
        <begin position="4"/>
        <end position="184"/>
    </location>
</feature>
<dbReference type="NCBIfam" id="TIGR00635">
    <property type="entry name" value="ruvB"/>
    <property type="match status" value="1"/>
</dbReference>
<dbReference type="GO" id="GO:0009378">
    <property type="term" value="F:four-way junction helicase activity"/>
    <property type="evidence" value="ECO:0007669"/>
    <property type="project" value="InterPro"/>
</dbReference>
<reference evidence="12 13" key="1">
    <citation type="submission" date="2016-01" db="EMBL/GenBank/DDBJ databases">
        <authorList>
            <person name="Oliw E.H."/>
        </authorList>
    </citation>
    <scope>NUCLEOTIDE SEQUENCE [LARGE SCALE GENOMIC DNA]</scope>
    <source>
        <strain evidence="12 13">KA00635</strain>
    </source>
</reference>
<keyword evidence="2 9" id="KW-0547">Nucleotide-binding</keyword>
<evidence type="ECO:0000256" key="7">
    <source>
        <dbReference type="ARBA" id="ARBA00023172"/>
    </source>
</evidence>
<keyword evidence="12" id="KW-0347">Helicase</keyword>
<dbReference type="Pfam" id="PF05491">
    <property type="entry name" value="WHD_RuvB"/>
    <property type="match status" value="1"/>
</dbReference>
<keyword evidence="8 9" id="KW-0234">DNA repair</keyword>
<dbReference type="Gene3D" id="3.40.50.300">
    <property type="entry name" value="P-loop containing nucleotide triphosphate hydrolases"/>
    <property type="match status" value="1"/>
</dbReference>
<feature type="binding site" evidence="9">
    <location>
        <position position="68"/>
    </location>
    <ligand>
        <name>ATP</name>
        <dbReference type="ChEBI" id="CHEBI:30616"/>
    </ligand>
</feature>
<evidence type="ECO:0000256" key="2">
    <source>
        <dbReference type="ARBA" id="ARBA00022741"/>
    </source>
</evidence>
<accession>A0A133XSV9</accession>
<dbReference type="AlphaFoldDB" id="A0A133XSV9"/>
<dbReference type="GO" id="GO:0006281">
    <property type="term" value="P:DNA repair"/>
    <property type="evidence" value="ECO:0007669"/>
    <property type="project" value="UniProtKB-UniRule"/>
</dbReference>
<feature type="binding site" evidence="9">
    <location>
        <position position="174"/>
    </location>
    <ligand>
        <name>ATP</name>
        <dbReference type="ChEBI" id="CHEBI:30616"/>
    </ligand>
</feature>
<dbReference type="Gene3D" id="1.10.10.10">
    <property type="entry name" value="Winged helix-like DNA-binding domain superfamily/Winged helix DNA-binding domain"/>
    <property type="match status" value="1"/>
</dbReference>
<keyword evidence="5 9" id="KW-0067">ATP-binding</keyword>
<dbReference type="PANTHER" id="PTHR42848">
    <property type="match status" value="1"/>
</dbReference>
<feature type="binding site" evidence="9">
    <location>
        <begin position="131"/>
        <end position="133"/>
    </location>
    <ligand>
        <name>ATP</name>
        <dbReference type="ChEBI" id="CHEBI:30616"/>
    </ligand>
</feature>
<dbReference type="Pfam" id="PF05496">
    <property type="entry name" value="RuvB_N"/>
    <property type="match status" value="1"/>
</dbReference>